<dbReference type="OMA" id="MLDMNVK"/>
<organism evidence="12">
    <name type="scientific">Spathaspora passalidarum (strain NRRL Y-27907 / 11-Y1)</name>
    <dbReference type="NCBI Taxonomy" id="619300"/>
    <lineage>
        <taxon>Eukaryota</taxon>
        <taxon>Fungi</taxon>
        <taxon>Dikarya</taxon>
        <taxon>Ascomycota</taxon>
        <taxon>Saccharomycotina</taxon>
        <taxon>Pichiomycetes</taxon>
        <taxon>Debaryomycetaceae</taxon>
        <taxon>Spathaspora</taxon>
    </lineage>
</organism>
<sequence>MICIECGNPDIKCLFSRYKSEYIKLTVCPYCGQIADKYIEYDSVILFLDILLLKKQAYRHLAFNLTEIELLKQSKQRFNGRMVGIFNKYKQLMKVMFVIVLFEVYLMWAKEEKKPDHSMAITAILEQPVLIQYVYFISKSLVEKLIFNIVILSLFRWVCGWGSTNINTNVPKNLQFGYSNTVLIIAVMMANSIKLFPILMLIWPYDQTFISRPWFDVICFVNLIEAIHVVTSYKYTTITFVLAIAILSELCGSKLIHSFVAHYLTDTDYLLLLGEEFNIRILHH</sequence>
<dbReference type="GO" id="GO:0035621">
    <property type="term" value="P:ER to Golgi ceramide transport"/>
    <property type="evidence" value="ECO:0007669"/>
    <property type="project" value="EnsemblFungi"/>
</dbReference>
<keyword evidence="3 10" id="KW-0813">Transport</keyword>
<protein>
    <recommendedName>
        <fullName evidence="10">Protein ARV</fullName>
    </recommendedName>
</protein>
<dbReference type="KEGG" id="spaa:SPAPADRAFT_56416"/>
<proteinExistence type="inferred from homology"/>
<feature type="transmembrane region" description="Helical" evidence="10">
    <location>
        <begin position="183"/>
        <end position="202"/>
    </location>
</feature>
<evidence type="ECO:0000256" key="6">
    <source>
        <dbReference type="ARBA" id="ARBA00022989"/>
    </source>
</evidence>
<reference evidence="11 12" key="1">
    <citation type="journal article" date="2011" name="Proc. Natl. Acad. Sci. U.S.A.">
        <title>Comparative genomics of xylose-fermenting fungi for enhanced biofuel production.</title>
        <authorList>
            <person name="Wohlbach D.J."/>
            <person name="Kuo A."/>
            <person name="Sato T.K."/>
            <person name="Potts K.M."/>
            <person name="Salamov A.A."/>
            <person name="LaButti K.M."/>
            <person name="Sun H."/>
            <person name="Clum A."/>
            <person name="Pangilinan J.L."/>
            <person name="Lindquist E.A."/>
            <person name="Lucas S."/>
            <person name="Lapidus A."/>
            <person name="Jin M."/>
            <person name="Gunawan C."/>
            <person name="Balan V."/>
            <person name="Dale B.E."/>
            <person name="Jeffries T.W."/>
            <person name="Zinkel R."/>
            <person name="Barry K.W."/>
            <person name="Grigoriev I.V."/>
            <person name="Gasch A.P."/>
        </authorList>
    </citation>
    <scope>NUCLEOTIDE SEQUENCE [LARGE SCALE GENOMIC DNA]</scope>
    <source>
        <strain evidence="12">NRRL Y-27907 / 11-Y1</strain>
    </source>
</reference>
<dbReference type="GO" id="GO:0097036">
    <property type="term" value="P:regulation of plasma membrane sterol distribution"/>
    <property type="evidence" value="ECO:0007669"/>
    <property type="project" value="UniProtKB-UniRule"/>
</dbReference>
<evidence type="ECO:0000256" key="3">
    <source>
        <dbReference type="ARBA" id="ARBA00022448"/>
    </source>
</evidence>
<keyword evidence="5 10" id="KW-0256">Endoplasmic reticulum</keyword>
<dbReference type="GO" id="GO:0032366">
    <property type="term" value="P:intracellular sterol transport"/>
    <property type="evidence" value="ECO:0007669"/>
    <property type="project" value="UniProtKB-UniRule"/>
</dbReference>
<comment type="subcellular location">
    <subcellularLocation>
        <location evidence="1 10">Endoplasmic reticulum membrane</location>
        <topology evidence="1 10">Multi-pass membrane protein</topology>
    </subcellularLocation>
    <subcellularLocation>
        <location evidence="10">Golgi apparatus membrane</location>
        <topology evidence="10">Multi-pass membrane protein</topology>
    </subcellularLocation>
</comment>
<dbReference type="GO" id="GO:0032541">
    <property type="term" value="C:cortical endoplasmic reticulum"/>
    <property type="evidence" value="ECO:0007669"/>
    <property type="project" value="EnsemblFungi"/>
</dbReference>
<dbReference type="GeneID" id="18872030"/>
<gene>
    <name evidence="11" type="ORF">SPAPADRAFT_56416</name>
</gene>
<dbReference type="GO" id="GO:0005789">
    <property type="term" value="C:endoplasmic reticulum membrane"/>
    <property type="evidence" value="ECO:0007669"/>
    <property type="project" value="UniProtKB-SubCell"/>
</dbReference>
<keyword evidence="7 10" id="KW-0445">Lipid transport</keyword>
<evidence type="ECO:0000313" key="12">
    <source>
        <dbReference type="Proteomes" id="UP000000709"/>
    </source>
</evidence>
<keyword evidence="10" id="KW-0333">Golgi apparatus</keyword>
<feature type="transmembrane region" description="Helical" evidence="10">
    <location>
        <begin position="91"/>
        <end position="108"/>
    </location>
</feature>
<dbReference type="RefSeq" id="XP_007376374.1">
    <property type="nucleotide sequence ID" value="XM_007376312.1"/>
</dbReference>
<dbReference type="HOGENOM" id="CLU_057366_2_0_1"/>
<name>G3AQP8_SPAPN</name>
<keyword evidence="10" id="KW-0746">Sphingolipid metabolism</keyword>
<evidence type="ECO:0000256" key="2">
    <source>
        <dbReference type="ARBA" id="ARBA00009187"/>
    </source>
</evidence>
<dbReference type="GO" id="GO:0000139">
    <property type="term" value="C:Golgi membrane"/>
    <property type="evidence" value="ECO:0007669"/>
    <property type="project" value="UniProtKB-SubCell"/>
</dbReference>
<dbReference type="eggNOG" id="KOG3134">
    <property type="taxonomic scope" value="Eukaryota"/>
</dbReference>
<dbReference type="GO" id="GO:0016125">
    <property type="term" value="P:sterol metabolic process"/>
    <property type="evidence" value="ECO:0007669"/>
    <property type="project" value="UniProtKB-UniRule"/>
</dbReference>
<comment type="similarity">
    <text evidence="2 10">Belongs to the ARV1 family.</text>
</comment>
<evidence type="ECO:0000256" key="1">
    <source>
        <dbReference type="ARBA" id="ARBA00004477"/>
    </source>
</evidence>
<dbReference type="Proteomes" id="UP000000709">
    <property type="component" value="Unassembled WGS sequence"/>
</dbReference>
<keyword evidence="12" id="KW-1185">Reference proteome</keyword>
<evidence type="ECO:0000256" key="7">
    <source>
        <dbReference type="ARBA" id="ARBA00023055"/>
    </source>
</evidence>
<keyword evidence="9 10" id="KW-0472">Membrane</keyword>
<dbReference type="OrthoDB" id="1689567at2759"/>
<dbReference type="PANTHER" id="PTHR14467:SF0">
    <property type="entry name" value="PROTEIN ARV1"/>
    <property type="match status" value="1"/>
</dbReference>
<accession>G3AQP8</accession>
<evidence type="ECO:0000313" key="11">
    <source>
        <dbReference type="EMBL" id="EGW31596.1"/>
    </source>
</evidence>
<dbReference type="EMBL" id="GL996503">
    <property type="protein sequence ID" value="EGW31596.1"/>
    <property type="molecule type" value="Genomic_DNA"/>
</dbReference>
<evidence type="ECO:0000256" key="9">
    <source>
        <dbReference type="ARBA" id="ARBA00023136"/>
    </source>
</evidence>
<evidence type="ECO:0000256" key="10">
    <source>
        <dbReference type="RuleBase" id="RU368065"/>
    </source>
</evidence>
<dbReference type="GO" id="GO:0006897">
    <property type="term" value="P:endocytosis"/>
    <property type="evidence" value="ECO:0007669"/>
    <property type="project" value="EnsemblFungi"/>
</dbReference>
<feature type="transmembrane region" description="Helical" evidence="10">
    <location>
        <begin position="237"/>
        <end position="256"/>
    </location>
</feature>
<dbReference type="Pfam" id="PF04161">
    <property type="entry name" value="Arv1"/>
    <property type="match status" value="1"/>
</dbReference>
<dbReference type="PANTHER" id="PTHR14467">
    <property type="entry name" value="ARV1"/>
    <property type="match status" value="1"/>
</dbReference>
<dbReference type="GO" id="GO:0006506">
    <property type="term" value="P:GPI anchor biosynthetic process"/>
    <property type="evidence" value="ECO:0007669"/>
    <property type="project" value="EnsemblFungi"/>
</dbReference>
<dbReference type="GO" id="GO:0030148">
    <property type="term" value="P:sphingolipid biosynthetic process"/>
    <property type="evidence" value="ECO:0007669"/>
    <property type="project" value="EnsemblFungi"/>
</dbReference>
<keyword evidence="4 10" id="KW-0812">Transmembrane</keyword>
<dbReference type="AlphaFoldDB" id="G3AQP8"/>
<dbReference type="FunCoup" id="G3AQP8">
    <property type="interactions" value="31"/>
</dbReference>
<comment type="function">
    <text evidence="10">Mediator of sterol homeostasis involved in sterol uptake, trafficking and distribution into membranes.</text>
</comment>
<keyword evidence="6 10" id="KW-1133">Transmembrane helix</keyword>
<comment type="function">
    <text evidence="10">Regulates also the sphingolipid metabolism.</text>
</comment>
<keyword evidence="8 10" id="KW-0443">Lipid metabolism</keyword>
<feature type="transmembrane region" description="Helical" evidence="10">
    <location>
        <begin position="120"/>
        <end position="138"/>
    </location>
</feature>
<feature type="transmembrane region" description="Helical" evidence="10">
    <location>
        <begin position="145"/>
        <end position="163"/>
    </location>
</feature>
<dbReference type="InParanoid" id="G3AQP8"/>
<dbReference type="InterPro" id="IPR007290">
    <property type="entry name" value="Arv1"/>
</dbReference>
<evidence type="ECO:0000256" key="5">
    <source>
        <dbReference type="ARBA" id="ARBA00022824"/>
    </source>
</evidence>
<dbReference type="STRING" id="619300.G3AQP8"/>
<evidence type="ECO:0000256" key="8">
    <source>
        <dbReference type="ARBA" id="ARBA00023098"/>
    </source>
</evidence>
<evidence type="ECO:0000256" key="4">
    <source>
        <dbReference type="ARBA" id="ARBA00022692"/>
    </source>
</evidence>
<dbReference type="GO" id="GO:0035376">
    <property type="term" value="P:sterol import"/>
    <property type="evidence" value="ECO:0007669"/>
    <property type="project" value="EnsemblFungi"/>
</dbReference>